<proteinExistence type="predicted"/>
<evidence type="ECO:0000256" key="1">
    <source>
        <dbReference type="SAM" id="MobiDB-lite"/>
    </source>
</evidence>
<evidence type="ECO:0000313" key="2">
    <source>
        <dbReference type="EMBL" id="BAV39367.1"/>
    </source>
</evidence>
<gene>
    <name evidence="2" type="ORF">BPT24_247</name>
</gene>
<protein>
    <submittedName>
        <fullName evidence="2">Uncharacterized protein</fullName>
    </submittedName>
</protein>
<name>A0A1B4XX40_9CAUD</name>
<sequence length="68" mass="7820">MNTDINKPLKDNDESGISFHSSYVPLERPDLGEWMEKHHVSGQIMSIPSALTKAIEYEQLKTELYERA</sequence>
<organism evidence="2 3">
    <name type="scientific">Tenacibaculum phage pT24</name>
    <dbReference type="NCBI Taxonomy" id="1880590"/>
    <lineage>
        <taxon>Viruses</taxon>
        <taxon>Duplodnaviria</taxon>
        <taxon>Heunggongvirae</taxon>
        <taxon>Uroviricota</taxon>
        <taxon>Caudoviricetes</taxon>
        <taxon>Kungbxnavirus</taxon>
        <taxon>Kungbxnavirus pT24</taxon>
    </lineage>
</organism>
<keyword evidence="3" id="KW-1185">Reference proteome</keyword>
<evidence type="ECO:0000313" key="3">
    <source>
        <dbReference type="Proteomes" id="UP000224877"/>
    </source>
</evidence>
<feature type="region of interest" description="Disordered" evidence="1">
    <location>
        <begin position="1"/>
        <end position="20"/>
    </location>
</feature>
<dbReference type="Proteomes" id="UP000224877">
    <property type="component" value="Segment"/>
</dbReference>
<reference evidence="2 3" key="1">
    <citation type="submission" date="2016-07" db="EMBL/GenBank/DDBJ databases">
        <title>Characterization of three bacteriophages infecting bacteria isolated from shrimp culture pond water.</title>
        <authorList>
            <person name="Khoa H.V."/>
        </authorList>
    </citation>
    <scope>NUCLEOTIDE SEQUENCE [LARGE SCALE GENOMIC DNA]</scope>
</reference>
<accession>A0A1B4XX40</accession>
<dbReference type="EMBL" id="LC168164">
    <property type="protein sequence ID" value="BAV39367.1"/>
    <property type="molecule type" value="Genomic_DNA"/>
</dbReference>